<gene>
    <name evidence="1" type="ORF">HETIRDRAFT_432879</name>
</gene>
<keyword evidence="2" id="KW-1185">Reference proteome</keyword>
<dbReference type="KEGG" id="hir:HETIRDRAFT_432879"/>
<dbReference type="GeneID" id="20674638"/>
<evidence type="ECO:0000313" key="1">
    <source>
        <dbReference type="EMBL" id="ETW83809.1"/>
    </source>
</evidence>
<dbReference type="Proteomes" id="UP000030671">
    <property type="component" value="Unassembled WGS sequence"/>
</dbReference>
<accession>W4KDJ8</accession>
<dbReference type="HOGENOM" id="CLU_1030797_0_0_1"/>
<reference evidence="1 2" key="1">
    <citation type="journal article" date="2012" name="New Phytol.">
        <title>Insight into trade-off between wood decay and parasitism from the genome of a fungal forest pathogen.</title>
        <authorList>
            <person name="Olson A."/>
            <person name="Aerts A."/>
            <person name="Asiegbu F."/>
            <person name="Belbahri L."/>
            <person name="Bouzid O."/>
            <person name="Broberg A."/>
            <person name="Canback B."/>
            <person name="Coutinho P.M."/>
            <person name="Cullen D."/>
            <person name="Dalman K."/>
            <person name="Deflorio G."/>
            <person name="van Diepen L.T."/>
            <person name="Dunand C."/>
            <person name="Duplessis S."/>
            <person name="Durling M."/>
            <person name="Gonthier P."/>
            <person name="Grimwood J."/>
            <person name="Fossdal C.G."/>
            <person name="Hansson D."/>
            <person name="Henrissat B."/>
            <person name="Hietala A."/>
            <person name="Himmelstrand K."/>
            <person name="Hoffmeister D."/>
            <person name="Hogberg N."/>
            <person name="James T.Y."/>
            <person name="Karlsson M."/>
            <person name="Kohler A."/>
            <person name="Kues U."/>
            <person name="Lee Y.H."/>
            <person name="Lin Y.C."/>
            <person name="Lind M."/>
            <person name="Lindquist E."/>
            <person name="Lombard V."/>
            <person name="Lucas S."/>
            <person name="Lunden K."/>
            <person name="Morin E."/>
            <person name="Murat C."/>
            <person name="Park J."/>
            <person name="Raffaello T."/>
            <person name="Rouze P."/>
            <person name="Salamov A."/>
            <person name="Schmutz J."/>
            <person name="Solheim H."/>
            <person name="Stahlberg J."/>
            <person name="Velez H."/>
            <person name="de Vries R.P."/>
            <person name="Wiebenga A."/>
            <person name="Woodward S."/>
            <person name="Yakovlev I."/>
            <person name="Garbelotto M."/>
            <person name="Martin F."/>
            <person name="Grigoriev I.V."/>
            <person name="Stenlid J."/>
        </authorList>
    </citation>
    <scope>NUCLEOTIDE SEQUENCE [LARGE SCALE GENOMIC DNA]</scope>
    <source>
        <strain evidence="1 2">TC 32-1</strain>
    </source>
</reference>
<organism evidence="1 2">
    <name type="scientific">Heterobasidion irregulare (strain TC 32-1)</name>
    <dbReference type="NCBI Taxonomy" id="747525"/>
    <lineage>
        <taxon>Eukaryota</taxon>
        <taxon>Fungi</taxon>
        <taxon>Dikarya</taxon>
        <taxon>Basidiomycota</taxon>
        <taxon>Agaricomycotina</taxon>
        <taxon>Agaricomycetes</taxon>
        <taxon>Russulales</taxon>
        <taxon>Bondarzewiaceae</taxon>
        <taxon>Heterobasidion</taxon>
        <taxon>Heterobasidion annosum species complex</taxon>
    </lineage>
</organism>
<protein>
    <submittedName>
        <fullName evidence="1">Uncharacterized protein</fullName>
    </submittedName>
</protein>
<sequence>MDACSIHTCLSYIRILNDIKTVPGNDLRLRRSWVGRVELSVRDRSLLSLSALSARSCAAMPSHHQINAFFPCSPIDNIAHFIRSMCVPPRSPITIVGVNGVNTLHCYMNVGFSSSQNSCVGRVEPGVRDSSQANSSYRRPPCLWARRCPATSKQISYPWHFFFGRTSSSGAVIPEARRHVGIAVPRSSDPALILIWTLTDPMGIAKIVCRPYRARAYETRARLLVIGVLRAHMAVQSIKKCCSRKTQTFGARGWGYNALDPGTLLRQETE</sequence>
<dbReference type="RefSeq" id="XP_009543555.1">
    <property type="nucleotide sequence ID" value="XM_009545260.1"/>
</dbReference>
<dbReference type="EMBL" id="KI925456">
    <property type="protein sequence ID" value="ETW83809.1"/>
    <property type="molecule type" value="Genomic_DNA"/>
</dbReference>
<proteinExistence type="predicted"/>
<name>W4KDJ8_HETIT</name>
<dbReference type="AlphaFoldDB" id="W4KDJ8"/>
<dbReference type="InParanoid" id="W4KDJ8"/>
<evidence type="ECO:0000313" key="2">
    <source>
        <dbReference type="Proteomes" id="UP000030671"/>
    </source>
</evidence>